<evidence type="ECO:0000313" key="1">
    <source>
        <dbReference type="Proteomes" id="UP000887540"/>
    </source>
</evidence>
<organism evidence="1 2">
    <name type="scientific">Acrobeloides nanus</name>
    <dbReference type="NCBI Taxonomy" id="290746"/>
    <lineage>
        <taxon>Eukaryota</taxon>
        <taxon>Metazoa</taxon>
        <taxon>Ecdysozoa</taxon>
        <taxon>Nematoda</taxon>
        <taxon>Chromadorea</taxon>
        <taxon>Rhabditida</taxon>
        <taxon>Tylenchina</taxon>
        <taxon>Cephalobomorpha</taxon>
        <taxon>Cephaloboidea</taxon>
        <taxon>Cephalobidae</taxon>
        <taxon>Acrobeloides</taxon>
    </lineage>
</organism>
<name>A0A914DVW9_9BILA</name>
<evidence type="ECO:0000313" key="2">
    <source>
        <dbReference type="WBParaSite" id="ACRNAN_scaffold4410.g12792.t1"/>
    </source>
</evidence>
<keyword evidence="1" id="KW-1185">Reference proteome</keyword>
<proteinExistence type="predicted"/>
<dbReference type="AlphaFoldDB" id="A0A914DVW9"/>
<dbReference type="WBParaSite" id="ACRNAN_scaffold4410.g12792.t1">
    <property type="protein sequence ID" value="ACRNAN_scaffold4410.g12792.t1"/>
    <property type="gene ID" value="ACRNAN_scaffold4410.g12792"/>
</dbReference>
<protein>
    <submittedName>
        <fullName evidence="2">Uncharacterized protein</fullName>
    </submittedName>
</protein>
<sequence>MLNVMANTTTDAVKLNKCLRQRKMENMVKMGLGSPQAIVFSQATAQAIVRSHRTSVKYTRTTDEMATSYRTNFVRCHRTALYDRTTACGDFVVPLR</sequence>
<reference evidence="2" key="1">
    <citation type="submission" date="2022-11" db="UniProtKB">
        <authorList>
            <consortium name="WormBaseParasite"/>
        </authorList>
    </citation>
    <scope>IDENTIFICATION</scope>
</reference>
<accession>A0A914DVW9</accession>
<dbReference type="Proteomes" id="UP000887540">
    <property type="component" value="Unplaced"/>
</dbReference>